<dbReference type="Pfam" id="PF12142">
    <property type="entry name" value="PPO1_DWL"/>
    <property type="match status" value="1"/>
</dbReference>
<gene>
    <name evidence="12" type="ORF">LSALG_LOCUS42291</name>
</gene>
<protein>
    <recommendedName>
        <fullName evidence="10 11">Tyrosinase copper-binding domain-containing protein</fullName>
    </recommendedName>
</protein>
<dbReference type="PROSITE" id="PS00498">
    <property type="entry name" value="TYROSINASE_2"/>
    <property type="match status" value="1"/>
</dbReference>
<dbReference type="PANTHER" id="PTHR11474:SF119">
    <property type="entry name" value="CATECHOL OXIDASE"/>
    <property type="match status" value="1"/>
</dbReference>
<dbReference type="GO" id="GO:0046872">
    <property type="term" value="F:metal ion binding"/>
    <property type="evidence" value="ECO:0007669"/>
    <property type="project" value="UniProtKB-KW"/>
</dbReference>
<feature type="disulfide bond" evidence="8">
    <location>
        <begin position="139"/>
        <end position="203"/>
    </location>
</feature>
<keyword evidence="5 7" id="KW-0186">Copper</keyword>
<proteinExistence type="inferred from homology"/>
<evidence type="ECO:0000313" key="13">
    <source>
        <dbReference type="Proteomes" id="UP001177003"/>
    </source>
</evidence>
<dbReference type="PANTHER" id="PTHR11474">
    <property type="entry name" value="TYROSINASE FAMILY MEMBER"/>
    <property type="match status" value="1"/>
</dbReference>
<dbReference type="PRINTS" id="PR00092">
    <property type="entry name" value="TYROSINASE"/>
</dbReference>
<dbReference type="InterPro" id="IPR002227">
    <property type="entry name" value="Tyrosinase_Cu-bd"/>
</dbReference>
<dbReference type="EMBL" id="OX465085">
    <property type="protein sequence ID" value="CAI9303879.1"/>
    <property type="molecule type" value="Genomic_DNA"/>
</dbReference>
<keyword evidence="6 8" id="KW-1015">Disulfide bond</keyword>
<keyword evidence="13" id="KW-1185">Reference proteome</keyword>
<dbReference type="Pfam" id="PF00264">
    <property type="entry name" value="Tyrosinase"/>
    <property type="match status" value="1"/>
</dbReference>
<dbReference type="AlphaFoldDB" id="A0AA36EPQ4"/>
<evidence type="ECO:0000256" key="5">
    <source>
        <dbReference type="ARBA" id="ARBA00023008"/>
    </source>
</evidence>
<sequence length="634" mass="72135">MELNGKDLAPATMIASFIFSTVPSATEVTTNNFSHSSIFSKTSSHRFKYTQENQTHRFKVSCNKTSDDKYDTLETSLDKKNVDRRNLLLGLGGTLYSAANLTFLPSAFSVPIAAPNVSDCAIASKGIHNIKDAVRGVACCPPVLTLNSPKNYVFPKETAVRIRPAAQRASDDYIDKYKAAIKAMRDLPDDHPHSFKQQAKIHCAYCNGSYTQKESGKEYEHLTLQIHNSWLFFPFHRWYLYFYERILGKLIDDPTFAIPYWNWDNPTGMIIPDLFEKPIQVRERKENPVFDAYRDARHLPPALVDIDYNGEDRGVSCIDQITINLSAMYKQMISNASDPTSFFGGRYVAGMDHDDKNSHGTPSVGSIEAGCHTAVHRWVADPRMPNNEDMGNFYSAGYDPIFYAHHANVDRMWKIWKELGIRGHREPTDKDWLDASYVFYDENEELVRVYNRDCVDLNKLNYDYETSRIPWARNRPIPRAKNPQMAARSARMGRSSHDVQFPVKLDGIVKVLVKRPYVNRTKEEKEKANEILMLNGICFDSEKFVKFDVYVDDKDDEPETTAADSEFAGSFAQLPHHQSGEKMFMTSAARFGLTELLEDIEAEDDDSIMVTLVPRTGSDDITISEIKIELVPIV</sequence>
<comment type="similarity">
    <text evidence="1">Belongs to the tyrosinase family.</text>
</comment>
<dbReference type="Pfam" id="PF12143">
    <property type="entry name" value="PPO1_KFDV"/>
    <property type="match status" value="1"/>
</dbReference>
<feature type="binding site" evidence="7">
    <location>
        <position position="227"/>
    </location>
    <ligand>
        <name>Cu cation</name>
        <dbReference type="ChEBI" id="CHEBI:23378"/>
        <label>A</label>
    </ligand>
</feature>
<feature type="binding site" evidence="7">
    <location>
        <position position="202"/>
    </location>
    <ligand>
        <name>Cu cation</name>
        <dbReference type="ChEBI" id="CHEBI:23378"/>
        <label>A</label>
    </ligand>
</feature>
<evidence type="ECO:0000256" key="7">
    <source>
        <dbReference type="PIRSR" id="PIRSR000290-1"/>
    </source>
</evidence>
<evidence type="ECO:0000259" key="10">
    <source>
        <dbReference type="PROSITE" id="PS00497"/>
    </source>
</evidence>
<evidence type="ECO:0000256" key="2">
    <source>
        <dbReference type="ARBA" id="ARBA00022723"/>
    </source>
</evidence>
<evidence type="ECO:0000256" key="1">
    <source>
        <dbReference type="ARBA" id="ARBA00009928"/>
    </source>
</evidence>
<evidence type="ECO:0000256" key="4">
    <source>
        <dbReference type="ARBA" id="ARBA00023002"/>
    </source>
</evidence>
<organism evidence="12 13">
    <name type="scientific">Lactuca saligna</name>
    <name type="common">Willowleaf lettuce</name>
    <dbReference type="NCBI Taxonomy" id="75948"/>
    <lineage>
        <taxon>Eukaryota</taxon>
        <taxon>Viridiplantae</taxon>
        <taxon>Streptophyta</taxon>
        <taxon>Embryophyta</taxon>
        <taxon>Tracheophyta</taxon>
        <taxon>Spermatophyta</taxon>
        <taxon>Magnoliopsida</taxon>
        <taxon>eudicotyledons</taxon>
        <taxon>Gunneridae</taxon>
        <taxon>Pentapetalae</taxon>
        <taxon>asterids</taxon>
        <taxon>campanulids</taxon>
        <taxon>Asterales</taxon>
        <taxon>Asteraceae</taxon>
        <taxon>Cichorioideae</taxon>
        <taxon>Cichorieae</taxon>
        <taxon>Lactucinae</taxon>
        <taxon>Lactuca</taxon>
    </lineage>
</organism>
<comment type="cofactor">
    <cofactor evidence="7">
        <name>Cu(2+)</name>
        <dbReference type="ChEBI" id="CHEBI:29036"/>
    </cofactor>
    <text evidence="7">Binds 2 copper ions per subunit.</text>
</comment>
<evidence type="ECO:0000256" key="8">
    <source>
        <dbReference type="PIRSR" id="PIRSR000290-2"/>
    </source>
</evidence>
<feature type="domain" description="Tyrosinase copper-binding" evidence="11">
    <location>
        <begin position="399"/>
        <end position="410"/>
    </location>
</feature>
<feature type="cross-link" description="2'-(S-cysteinyl)-histidine (Cys-His)" evidence="9">
    <location>
        <begin position="206"/>
        <end position="227"/>
    </location>
</feature>
<dbReference type="Proteomes" id="UP001177003">
    <property type="component" value="Chromosome 9"/>
</dbReference>
<dbReference type="PROSITE" id="PS00497">
    <property type="entry name" value="TYROSINASE_1"/>
    <property type="match status" value="1"/>
</dbReference>
<evidence type="ECO:0000256" key="6">
    <source>
        <dbReference type="ARBA" id="ARBA00023157"/>
    </source>
</evidence>
<dbReference type="InterPro" id="IPR016213">
    <property type="entry name" value="Polyphenol_oxidase"/>
</dbReference>
<feature type="binding site" evidence="7">
    <location>
        <position position="376"/>
    </location>
    <ligand>
        <name>Cu cation</name>
        <dbReference type="ChEBI" id="CHEBI:23378"/>
        <label>B</label>
    </ligand>
</feature>
<reference evidence="12" key="1">
    <citation type="submission" date="2023-04" db="EMBL/GenBank/DDBJ databases">
        <authorList>
            <person name="Vijverberg K."/>
            <person name="Xiong W."/>
            <person name="Schranz E."/>
        </authorList>
    </citation>
    <scope>NUCLEOTIDE SEQUENCE</scope>
</reference>
<dbReference type="SUPFAM" id="SSF48056">
    <property type="entry name" value="Di-copper centre-containing domain"/>
    <property type="match status" value="1"/>
</dbReference>
<feature type="binding site" evidence="7">
    <location>
        <position position="372"/>
    </location>
    <ligand>
        <name>Cu cation</name>
        <dbReference type="ChEBI" id="CHEBI:23378"/>
        <label>B</label>
    </ligand>
</feature>
<dbReference type="InterPro" id="IPR050316">
    <property type="entry name" value="Tyrosinase/Hemocyanin"/>
</dbReference>
<dbReference type="InterPro" id="IPR022739">
    <property type="entry name" value="Polyphenol_oxidase_cen"/>
</dbReference>
<feature type="disulfide bond" evidence="8">
    <location>
        <begin position="120"/>
        <end position="140"/>
    </location>
</feature>
<keyword evidence="3" id="KW-0883">Thioether bond</keyword>
<feature type="binding site" evidence="7">
    <location>
        <position position="406"/>
    </location>
    <ligand>
        <name>Cu cation</name>
        <dbReference type="ChEBI" id="CHEBI:23378"/>
        <label>B</label>
    </ligand>
</feature>
<keyword evidence="4" id="KW-0560">Oxidoreductase</keyword>
<dbReference type="GO" id="GO:0046148">
    <property type="term" value="P:pigment biosynthetic process"/>
    <property type="evidence" value="ECO:0007669"/>
    <property type="project" value="InterPro"/>
</dbReference>
<dbReference type="InterPro" id="IPR008922">
    <property type="entry name" value="Di-copper_centre_dom_sf"/>
</dbReference>
<name>A0AA36EPQ4_LACSI</name>
<evidence type="ECO:0000313" key="12">
    <source>
        <dbReference type="EMBL" id="CAI9303879.1"/>
    </source>
</evidence>
<dbReference type="InterPro" id="IPR022740">
    <property type="entry name" value="Polyphenol_oxidase_C"/>
</dbReference>
<evidence type="ECO:0000256" key="3">
    <source>
        <dbReference type="ARBA" id="ARBA00022784"/>
    </source>
</evidence>
<keyword evidence="2 7" id="KW-0479">Metal-binding</keyword>
<dbReference type="Gene3D" id="1.10.1280.10">
    <property type="entry name" value="Di-copper center containing domain from catechol oxidase"/>
    <property type="match status" value="1"/>
</dbReference>
<feature type="binding site" evidence="7">
    <location>
        <position position="236"/>
    </location>
    <ligand>
        <name>Cu cation</name>
        <dbReference type="ChEBI" id="CHEBI:23378"/>
        <label>A</label>
    </ligand>
</feature>
<dbReference type="GO" id="GO:0004097">
    <property type="term" value="F:catechol oxidase activity"/>
    <property type="evidence" value="ECO:0007669"/>
    <property type="project" value="InterPro"/>
</dbReference>
<evidence type="ECO:0000256" key="9">
    <source>
        <dbReference type="PIRSR" id="PIRSR000290-3"/>
    </source>
</evidence>
<evidence type="ECO:0000259" key="11">
    <source>
        <dbReference type="PROSITE" id="PS00498"/>
    </source>
</evidence>
<dbReference type="PIRSF" id="PIRSF000290">
    <property type="entry name" value="PPO_plant"/>
    <property type="match status" value="1"/>
</dbReference>
<accession>A0AA36EPQ4</accession>
<feature type="domain" description="Tyrosinase copper-binding" evidence="10">
    <location>
        <begin position="227"/>
        <end position="244"/>
    </location>
</feature>